<name>A0A938XQ02_9FIRM</name>
<dbReference type="EMBL" id="JAFBDQ010000015">
    <property type="protein sequence ID" value="MBM7557653.1"/>
    <property type="molecule type" value="Genomic_DNA"/>
</dbReference>
<protein>
    <recommendedName>
        <fullName evidence="3">Virus attachment protein p12 family protein</fullName>
    </recommendedName>
</protein>
<evidence type="ECO:0008006" key="3">
    <source>
        <dbReference type="Google" id="ProtNLM"/>
    </source>
</evidence>
<dbReference type="RefSeq" id="WP_204702401.1">
    <property type="nucleotide sequence ID" value="NZ_JAFBDQ010000015.1"/>
</dbReference>
<sequence length="46" mass="4762">MANLIVGLIILTMISGAAAKIIIEKKKGAKCVGCPYSEDSDDCSCS</sequence>
<proteinExistence type="predicted"/>
<comment type="caution">
    <text evidence="1">The sequence shown here is derived from an EMBL/GenBank/DDBJ whole genome shotgun (WGS) entry which is preliminary data.</text>
</comment>
<keyword evidence="2" id="KW-1185">Reference proteome</keyword>
<reference evidence="1" key="1">
    <citation type="submission" date="2021-01" db="EMBL/GenBank/DDBJ databases">
        <title>Genomic Encyclopedia of Type Strains, Phase IV (KMG-IV): sequencing the most valuable type-strain genomes for metagenomic binning, comparative biology and taxonomic classification.</title>
        <authorList>
            <person name="Goeker M."/>
        </authorList>
    </citation>
    <scope>NUCLEOTIDE SEQUENCE</scope>
    <source>
        <strain evidence="1">DSM 23230</strain>
    </source>
</reference>
<dbReference type="AlphaFoldDB" id="A0A938XQ02"/>
<accession>A0A938XQ02</accession>
<evidence type="ECO:0000313" key="2">
    <source>
        <dbReference type="Proteomes" id="UP000774000"/>
    </source>
</evidence>
<gene>
    <name evidence="1" type="ORF">JOC47_002519</name>
</gene>
<evidence type="ECO:0000313" key="1">
    <source>
        <dbReference type="EMBL" id="MBM7557653.1"/>
    </source>
</evidence>
<dbReference type="Proteomes" id="UP000774000">
    <property type="component" value="Unassembled WGS sequence"/>
</dbReference>
<organism evidence="1 2">
    <name type="scientific">Halanaerobacter jeridensis</name>
    <dbReference type="NCBI Taxonomy" id="706427"/>
    <lineage>
        <taxon>Bacteria</taxon>
        <taxon>Bacillati</taxon>
        <taxon>Bacillota</taxon>
        <taxon>Clostridia</taxon>
        <taxon>Halanaerobiales</taxon>
        <taxon>Halobacteroidaceae</taxon>
        <taxon>Halanaerobacter</taxon>
    </lineage>
</organism>